<evidence type="ECO:0000313" key="2">
    <source>
        <dbReference type="EMBL" id="KAF3584373.1"/>
    </source>
</evidence>
<feature type="region of interest" description="Disordered" evidence="1">
    <location>
        <begin position="1"/>
        <end position="35"/>
    </location>
</feature>
<dbReference type="Proteomes" id="UP000712600">
    <property type="component" value="Unassembled WGS sequence"/>
</dbReference>
<proteinExistence type="predicted"/>
<accession>A0A8S9RV44</accession>
<dbReference type="EMBL" id="QGKX02000088">
    <property type="protein sequence ID" value="KAF3584373.1"/>
    <property type="molecule type" value="Genomic_DNA"/>
</dbReference>
<name>A0A8S9RV44_BRACR</name>
<dbReference type="AlphaFoldDB" id="A0A8S9RV44"/>
<comment type="caution">
    <text evidence="2">The sequence shown here is derived from an EMBL/GenBank/DDBJ whole genome shotgun (WGS) entry which is preliminary data.</text>
</comment>
<evidence type="ECO:0000256" key="1">
    <source>
        <dbReference type="SAM" id="MobiDB-lite"/>
    </source>
</evidence>
<evidence type="ECO:0000313" key="3">
    <source>
        <dbReference type="Proteomes" id="UP000712600"/>
    </source>
</evidence>
<organism evidence="2 3">
    <name type="scientific">Brassica cretica</name>
    <name type="common">Mustard</name>
    <dbReference type="NCBI Taxonomy" id="69181"/>
    <lineage>
        <taxon>Eukaryota</taxon>
        <taxon>Viridiplantae</taxon>
        <taxon>Streptophyta</taxon>
        <taxon>Embryophyta</taxon>
        <taxon>Tracheophyta</taxon>
        <taxon>Spermatophyta</taxon>
        <taxon>Magnoliopsida</taxon>
        <taxon>eudicotyledons</taxon>
        <taxon>Gunneridae</taxon>
        <taxon>Pentapetalae</taxon>
        <taxon>rosids</taxon>
        <taxon>malvids</taxon>
        <taxon>Brassicales</taxon>
        <taxon>Brassicaceae</taxon>
        <taxon>Brassiceae</taxon>
        <taxon>Brassica</taxon>
    </lineage>
</organism>
<reference evidence="2" key="1">
    <citation type="submission" date="2019-12" db="EMBL/GenBank/DDBJ databases">
        <title>Genome sequencing and annotation of Brassica cretica.</title>
        <authorList>
            <person name="Studholme D.J."/>
            <person name="Sarris P."/>
        </authorList>
    </citation>
    <scope>NUCLEOTIDE SEQUENCE</scope>
    <source>
        <strain evidence="2">PFS-109/04</strain>
        <tissue evidence="2">Leaf</tissue>
    </source>
</reference>
<gene>
    <name evidence="2" type="ORF">F2Q69_00029112</name>
</gene>
<sequence>MEKDFVRRLPGCPDDFQDVQTTSRKSRRLPGSPDDFQEVQTTKMEVVWKAS</sequence>
<protein>
    <submittedName>
        <fullName evidence="2">Uncharacterized protein</fullName>
    </submittedName>
</protein>